<dbReference type="EMBL" id="CP021920">
    <property type="protein sequence ID" value="ASB87719.1"/>
    <property type="molecule type" value="Genomic_DNA"/>
</dbReference>
<reference evidence="1 2" key="1">
    <citation type="submission" date="2017-06" db="EMBL/GenBank/DDBJ databases">
        <title>Genome sequence of Bacillus sonorensis strain SRCM101395.</title>
        <authorList>
            <person name="Cho S.H."/>
        </authorList>
    </citation>
    <scope>NUCLEOTIDE SEQUENCE [LARGE SCALE GENOMIC DNA]</scope>
    <source>
        <strain evidence="1 2">SRCM101395</strain>
    </source>
</reference>
<protein>
    <submittedName>
        <fullName evidence="1">Uncharacterized protein</fullName>
    </submittedName>
</protein>
<dbReference type="Proteomes" id="UP000196877">
    <property type="component" value="Chromosome"/>
</dbReference>
<gene>
    <name evidence="1" type="ORF">S101395_01183</name>
</gene>
<evidence type="ECO:0000313" key="2">
    <source>
        <dbReference type="Proteomes" id="UP000196877"/>
    </source>
</evidence>
<dbReference type="RefSeq" id="WP_088272750.1">
    <property type="nucleotide sequence ID" value="NZ_CP021920.1"/>
</dbReference>
<accession>A0ABM6LF91</accession>
<keyword evidence="2" id="KW-1185">Reference proteome</keyword>
<evidence type="ECO:0000313" key="1">
    <source>
        <dbReference type="EMBL" id="ASB87719.1"/>
    </source>
</evidence>
<organism evidence="1 2">
    <name type="scientific">Bacillus sonorensis</name>
    <dbReference type="NCBI Taxonomy" id="119858"/>
    <lineage>
        <taxon>Bacteria</taxon>
        <taxon>Bacillati</taxon>
        <taxon>Bacillota</taxon>
        <taxon>Bacilli</taxon>
        <taxon>Bacillales</taxon>
        <taxon>Bacillaceae</taxon>
        <taxon>Bacillus</taxon>
    </lineage>
</organism>
<name>A0ABM6LF91_9BACI</name>
<proteinExistence type="predicted"/>
<sequence>MSITLNTVEHNSNPWSHKTLSQRLIESGAYDLRKYRKIIDLGNGYNRVEPMWTDDRQPRYGDDDGISEYRRKLREE</sequence>